<dbReference type="RefSeq" id="WP_145077876.1">
    <property type="nucleotide sequence ID" value="NZ_CP036425.1"/>
</dbReference>
<dbReference type="EMBL" id="CP036425">
    <property type="protein sequence ID" value="QDU34214.1"/>
    <property type="molecule type" value="Genomic_DNA"/>
</dbReference>
<feature type="transmembrane region" description="Helical" evidence="1">
    <location>
        <begin position="12"/>
        <end position="35"/>
    </location>
</feature>
<accession>A0A517YVH6</accession>
<evidence type="ECO:0000313" key="2">
    <source>
        <dbReference type="EMBL" id="QDU34214.1"/>
    </source>
</evidence>
<keyword evidence="1" id="KW-1133">Transmembrane helix</keyword>
<dbReference type="Proteomes" id="UP000317369">
    <property type="component" value="Chromosome"/>
</dbReference>
<evidence type="ECO:0000256" key="1">
    <source>
        <dbReference type="SAM" id="Phobius"/>
    </source>
</evidence>
<keyword evidence="3" id="KW-1185">Reference proteome</keyword>
<organism evidence="2 3">
    <name type="scientific">Poriferisphaera corsica</name>
    <dbReference type="NCBI Taxonomy" id="2528020"/>
    <lineage>
        <taxon>Bacteria</taxon>
        <taxon>Pseudomonadati</taxon>
        <taxon>Planctomycetota</taxon>
        <taxon>Phycisphaerae</taxon>
        <taxon>Phycisphaerales</taxon>
        <taxon>Phycisphaeraceae</taxon>
        <taxon>Poriferisphaera</taxon>
    </lineage>
</organism>
<name>A0A517YVH6_9BACT</name>
<gene>
    <name evidence="2" type="ORF">KS4_22790</name>
</gene>
<protein>
    <submittedName>
        <fullName evidence="2">Uncharacterized protein</fullName>
    </submittedName>
</protein>
<keyword evidence="1" id="KW-0812">Transmembrane</keyword>
<sequence>MGLREKIDQNPNGAAIVAVAVLVVAGLVIAMQMGIFGGAASGGTREAYFLDTGSGMIYRAGAGEMAPIKAPSGKDGVRAYIYSCNECADDYAELNADTIKTEGAFLAYTERLHPKMKAKLEKARASGADPMMIEMQIMQGGMQYGNVTATKWVGANSPGGYQVVSQATQQCAGERAKQCVPR</sequence>
<reference evidence="2 3" key="1">
    <citation type="submission" date="2019-02" db="EMBL/GenBank/DDBJ databases">
        <title>Deep-cultivation of Planctomycetes and their phenomic and genomic characterization uncovers novel biology.</title>
        <authorList>
            <person name="Wiegand S."/>
            <person name="Jogler M."/>
            <person name="Boedeker C."/>
            <person name="Pinto D."/>
            <person name="Vollmers J."/>
            <person name="Rivas-Marin E."/>
            <person name="Kohn T."/>
            <person name="Peeters S.H."/>
            <person name="Heuer A."/>
            <person name="Rast P."/>
            <person name="Oberbeckmann S."/>
            <person name="Bunk B."/>
            <person name="Jeske O."/>
            <person name="Meyerdierks A."/>
            <person name="Storesund J.E."/>
            <person name="Kallscheuer N."/>
            <person name="Luecker S."/>
            <person name="Lage O.M."/>
            <person name="Pohl T."/>
            <person name="Merkel B.J."/>
            <person name="Hornburger P."/>
            <person name="Mueller R.-W."/>
            <person name="Bruemmer F."/>
            <person name="Labrenz M."/>
            <person name="Spormann A.M."/>
            <person name="Op den Camp H."/>
            <person name="Overmann J."/>
            <person name="Amann R."/>
            <person name="Jetten M.S.M."/>
            <person name="Mascher T."/>
            <person name="Medema M.H."/>
            <person name="Devos D.P."/>
            <person name="Kaster A.-K."/>
            <person name="Ovreas L."/>
            <person name="Rohde M."/>
            <person name="Galperin M.Y."/>
            <person name="Jogler C."/>
        </authorList>
    </citation>
    <scope>NUCLEOTIDE SEQUENCE [LARGE SCALE GENOMIC DNA]</scope>
    <source>
        <strain evidence="2 3">KS4</strain>
    </source>
</reference>
<keyword evidence="1" id="KW-0472">Membrane</keyword>
<proteinExistence type="predicted"/>
<dbReference type="KEGG" id="pcor:KS4_22790"/>
<evidence type="ECO:0000313" key="3">
    <source>
        <dbReference type="Proteomes" id="UP000317369"/>
    </source>
</evidence>
<dbReference type="AlphaFoldDB" id="A0A517YVH6"/>